<evidence type="ECO:0000256" key="4">
    <source>
        <dbReference type="ARBA" id="ARBA00022490"/>
    </source>
</evidence>
<evidence type="ECO:0000256" key="2">
    <source>
        <dbReference type="ARBA" id="ARBA00004496"/>
    </source>
</evidence>
<keyword evidence="5" id="KW-0507">mRNA processing</keyword>
<dbReference type="AlphaFoldDB" id="A0AAJ6YMW6"/>
<dbReference type="PANTHER" id="PTHR13445">
    <property type="entry name" value="TUMOR SUPPRESSING SUBTRANSFERABLE CANDIDATE 4 TSSC4"/>
    <property type="match status" value="1"/>
</dbReference>
<evidence type="ECO:0000256" key="1">
    <source>
        <dbReference type="ARBA" id="ARBA00004123"/>
    </source>
</evidence>
<dbReference type="GO" id="GO:0008380">
    <property type="term" value="P:RNA splicing"/>
    <property type="evidence" value="ECO:0007669"/>
    <property type="project" value="UniProtKB-KW"/>
</dbReference>
<protein>
    <recommendedName>
        <fullName evidence="9">U5 small nuclear ribonucleoprotein TSSC4</fullName>
    </recommendedName>
</protein>
<keyword evidence="7" id="KW-0508">mRNA splicing</keyword>
<evidence type="ECO:0000256" key="7">
    <source>
        <dbReference type="ARBA" id="ARBA00023187"/>
    </source>
</evidence>
<dbReference type="GO" id="GO:0005681">
    <property type="term" value="C:spliceosomal complex"/>
    <property type="evidence" value="ECO:0007669"/>
    <property type="project" value="UniProtKB-KW"/>
</dbReference>
<dbReference type="Pfam" id="PF15264">
    <property type="entry name" value="TSSC4"/>
    <property type="match status" value="1"/>
</dbReference>
<dbReference type="KEGG" id="csol:105364724"/>
<comment type="function">
    <text evidence="10">Protein associated with the U5 snRNP, during its maturation and its post-splicing recycling and which is required for spliceosomal tri-snRNP complex assembly in the nucleus. Has a molecular sequestering activity and transiently hinders SNRNP200 binding sites for constitutive splicing factors that intervene later during the assembly of the spliceosome and splicing. Together with its molecular sequestering activity, may also function as a molecular adapter and placeholder, coordinating the assembly of the U5 snRNP and its association with the U4/U6 di-snRNP.</text>
</comment>
<keyword evidence="4" id="KW-0963">Cytoplasm</keyword>
<dbReference type="GeneID" id="105364724"/>
<organism evidence="11 12">
    <name type="scientific">Ceratosolen solmsi marchali</name>
    <dbReference type="NCBI Taxonomy" id="326594"/>
    <lineage>
        <taxon>Eukaryota</taxon>
        <taxon>Metazoa</taxon>
        <taxon>Ecdysozoa</taxon>
        <taxon>Arthropoda</taxon>
        <taxon>Hexapoda</taxon>
        <taxon>Insecta</taxon>
        <taxon>Pterygota</taxon>
        <taxon>Neoptera</taxon>
        <taxon>Endopterygota</taxon>
        <taxon>Hymenoptera</taxon>
        <taxon>Apocrita</taxon>
        <taxon>Proctotrupomorpha</taxon>
        <taxon>Chalcidoidea</taxon>
        <taxon>Agaonidae</taxon>
        <taxon>Agaoninae</taxon>
        <taxon>Ceratosolen</taxon>
    </lineage>
</organism>
<proteinExistence type="inferred from homology"/>
<evidence type="ECO:0000313" key="12">
    <source>
        <dbReference type="RefSeq" id="XP_011501037.1"/>
    </source>
</evidence>
<dbReference type="InterPro" id="IPR029338">
    <property type="entry name" value="TSSC4"/>
</dbReference>
<sequence>MNSGENFIYINNNFVDRQKHLNEQLGIAEKSLNKHNNHKDSHVPRLEELSIKSHKKIKIKGFRGRQSLFKRPEGPAPRSKFRIIPDYRKNPTKWTCYSLDNVSDISNETNSETAFLFLNELRQRKQHELKKQYKFKEKLNVRSQNLTHDLDNNTPDNKSIEIEARSISDNEHKNTISFRKPQIKKESCKEDDKPEFRHNKIIMPEYLVGTKKISKKKQTNIKLQKVLKNNEMRLDHLQMYDDEV</sequence>
<evidence type="ECO:0000313" key="11">
    <source>
        <dbReference type="Proteomes" id="UP000695007"/>
    </source>
</evidence>
<name>A0AAJ6YMW6_9HYME</name>
<gene>
    <name evidence="12" type="primary">LOC105364724</name>
</gene>
<evidence type="ECO:0000256" key="6">
    <source>
        <dbReference type="ARBA" id="ARBA00022728"/>
    </source>
</evidence>
<evidence type="ECO:0000256" key="3">
    <source>
        <dbReference type="ARBA" id="ARBA00010362"/>
    </source>
</evidence>
<keyword evidence="11" id="KW-1185">Reference proteome</keyword>
<reference evidence="12" key="1">
    <citation type="submission" date="2025-08" db="UniProtKB">
        <authorList>
            <consortium name="RefSeq"/>
        </authorList>
    </citation>
    <scope>IDENTIFICATION</scope>
</reference>
<keyword evidence="8" id="KW-0539">Nucleus</keyword>
<keyword evidence="6" id="KW-0747">Spliceosome</keyword>
<comment type="similarity">
    <text evidence="3">Belongs to the TSSC4 family.</text>
</comment>
<dbReference type="GO" id="GO:0006397">
    <property type="term" value="P:mRNA processing"/>
    <property type="evidence" value="ECO:0007669"/>
    <property type="project" value="UniProtKB-KW"/>
</dbReference>
<evidence type="ECO:0000256" key="5">
    <source>
        <dbReference type="ARBA" id="ARBA00022664"/>
    </source>
</evidence>
<comment type="subcellular location">
    <subcellularLocation>
        <location evidence="2">Cytoplasm</location>
    </subcellularLocation>
    <subcellularLocation>
        <location evidence="1">Nucleus</location>
    </subcellularLocation>
</comment>
<evidence type="ECO:0000256" key="10">
    <source>
        <dbReference type="ARBA" id="ARBA00045970"/>
    </source>
</evidence>
<evidence type="ECO:0000256" key="8">
    <source>
        <dbReference type="ARBA" id="ARBA00023242"/>
    </source>
</evidence>
<dbReference type="Proteomes" id="UP000695007">
    <property type="component" value="Unplaced"/>
</dbReference>
<dbReference type="GO" id="GO:0005737">
    <property type="term" value="C:cytoplasm"/>
    <property type="evidence" value="ECO:0007669"/>
    <property type="project" value="UniProtKB-SubCell"/>
</dbReference>
<dbReference type="RefSeq" id="XP_011501037.1">
    <property type="nucleotide sequence ID" value="XM_011502735.1"/>
</dbReference>
<evidence type="ECO:0000256" key="9">
    <source>
        <dbReference type="ARBA" id="ARBA00035304"/>
    </source>
</evidence>
<dbReference type="PANTHER" id="PTHR13445:SF3">
    <property type="entry name" value="U5 SMALL NUCLEAR RIBONUCLEOPROTEIN TSSC4"/>
    <property type="match status" value="1"/>
</dbReference>
<accession>A0AAJ6YMW6</accession>